<gene>
    <name evidence="1" type="ORF">EV420DRAFT_1654321</name>
</gene>
<proteinExistence type="predicted"/>
<dbReference type="AlphaFoldDB" id="A0AA39J0K2"/>
<name>A0AA39J0K2_ARMTA</name>
<accession>A0AA39J0K2</accession>
<dbReference type="RefSeq" id="XP_060321604.1">
    <property type="nucleotide sequence ID" value="XM_060478804.1"/>
</dbReference>
<protein>
    <submittedName>
        <fullName evidence="1">Uncharacterized protein</fullName>
    </submittedName>
</protein>
<dbReference type="Proteomes" id="UP001175211">
    <property type="component" value="Unassembled WGS sequence"/>
</dbReference>
<evidence type="ECO:0000313" key="2">
    <source>
        <dbReference type="Proteomes" id="UP001175211"/>
    </source>
</evidence>
<evidence type="ECO:0000313" key="1">
    <source>
        <dbReference type="EMBL" id="KAK0433915.1"/>
    </source>
</evidence>
<comment type="caution">
    <text evidence="1">The sequence shown here is derived from an EMBL/GenBank/DDBJ whole genome shotgun (WGS) entry which is preliminary data.</text>
</comment>
<organism evidence="1 2">
    <name type="scientific">Armillaria tabescens</name>
    <name type="common">Ringless honey mushroom</name>
    <name type="synonym">Agaricus tabescens</name>
    <dbReference type="NCBI Taxonomy" id="1929756"/>
    <lineage>
        <taxon>Eukaryota</taxon>
        <taxon>Fungi</taxon>
        <taxon>Dikarya</taxon>
        <taxon>Basidiomycota</taxon>
        <taxon>Agaricomycotina</taxon>
        <taxon>Agaricomycetes</taxon>
        <taxon>Agaricomycetidae</taxon>
        <taxon>Agaricales</taxon>
        <taxon>Marasmiineae</taxon>
        <taxon>Physalacriaceae</taxon>
        <taxon>Desarmillaria</taxon>
    </lineage>
</organism>
<reference evidence="1" key="1">
    <citation type="submission" date="2023-06" db="EMBL/GenBank/DDBJ databases">
        <authorList>
            <consortium name="Lawrence Berkeley National Laboratory"/>
            <person name="Ahrendt S."/>
            <person name="Sahu N."/>
            <person name="Indic B."/>
            <person name="Wong-Bajracharya J."/>
            <person name="Merenyi Z."/>
            <person name="Ke H.-M."/>
            <person name="Monk M."/>
            <person name="Kocsube S."/>
            <person name="Drula E."/>
            <person name="Lipzen A."/>
            <person name="Balint B."/>
            <person name="Henrissat B."/>
            <person name="Andreopoulos B."/>
            <person name="Martin F.M."/>
            <person name="Harder C.B."/>
            <person name="Rigling D."/>
            <person name="Ford K.L."/>
            <person name="Foster G.D."/>
            <person name="Pangilinan J."/>
            <person name="Papanicolaou A."/>
            <person name="Barry K."/>
            <person name="LaButti K."/>
            <person name="Viragh M."/>
            <person name="Koriabine M."/>
            <person name="Yan M."/>
            <person name="Riley R."/>
            <person name="Champramary S."/>
            <person name="Plett K.L."/>
            <person name="Tsai I.J."/>
            <person name="Slot J."/>
            <person name="Sipos G."/>
            <person name="Plett J."/>
            <person name="Nagy L.G."/>
            <person name="Grigoriev I.V."/>
        </authorList>
    </citation>
    <scope>NUCLEOTIDE SEQUENCE</scope>
    <source>
        <strain evidence="1">CCBAS 213</strain>
    </source>
</reference>
<sequence>MEQVRNRGWSSRWIPKDTPDIDCKIEQLLRLEIRFPPLRPQFGSYDLDLSQKHIYFYGLTATLTCLEAAHIRMPASLPSQNQVVMNALTYNDVRHPVVWKIFVTRAVDQGLFSRASDSFLDSEMCFSLVASLFLPDQLSSASSWITLADTAAECFPDEVLDNLLSFFENFDLHQESMERRPRPALLLAIMRLLVLDSEHSELNLTGVHSSQRRFFHNNSTISKYPLLTIALYAISRGIHDPDTSPFLFCHRGVFEAILPYITSELFVGTSTHSQKGLPQYGPLVSTCCAHALACMASFIEQGSDFGGVVPLTEWATRSLFSNLLRVLAQRDEY</sequence>
<dbReference type="GeneID" id="85362352"/>
<keyword evidence="2" id="KW-1185">Reference proteome</keyword>
<dbReference type="EMBL" id="JAUEPS010000205">
    <property type="protein sequence ID" value="KAK0433915.1"/>
    <property type="molecule type" value="Genomic_DNA"/>
</dbReference>